<gene>
    <name evidence="4" type="ORF">JFN87_02325</name>
</gene>
<feature type="compositionally biased region" description="Basic and acidic residues" evidence="1">
    <location>
        <begin position="255"/>
        <end position="269"/>
    </location>
</feature>
<feature type="compositionally biased region" description="Basic and acidic residues" evidence="1">
    <location>
        <begin position="279"/>
        <end position="288"/>
    </location>
</feature>
<feature type="region of interest" description="Disordered" evidence="1">
    <location>
        <begin position="255"/>
        <end position="296"/>
    </location>
</feature>
<organism evidence="4 5">
    <name type="scientific">Streptomyces montanisoli</name>
    <dbReference type="NCBI Taxonomy" id="2798581"/>
    <lineage>
        <taxon>Bacteria</taxon>
        <taxon>Bacillati</taxon>
        <taxon>Actinomycetota</taxon>
        <taxon>Actinomycetes</taxon>
        <taxon>Kitasatosporales</taxon>
        <taxon>Streptomycetaceae</taxon>
        <taxon>Streptomyces</taxon>
    </lineage>
</organism>
<comment type="caution">
    <text evidence="4">The sequence shown here is derived from an EMBL/GenBank/DDBJ whole genome shotgun (WGS) entry which is preliminary data.</text>
</comment>
<dbReference type="EMBL" id="JAGIQL010000004">
    <property type="protein sequence ID" value="MBP0456339.1"/>
    <property type="molecule type" value="Genomic_DNA"/>
</dbReference>
<feature type="domain" description="NAD(P)-binding" evidence="3">
    <location>
        <begin position="13"/>
        <end position="113"/>
    </location>
</feature>
<proteinExistence type="predicted"/>
<dbReference type="InterPro" id="IPR036291">
    <property type="entry name" value="NAD(P)-bd_dom_sf"/>
</dbReference>
<dbReference type="AlphaFoldDB" id="A0A940RW80"/>
<name>A0A940RW80_9ACTN</name>
<dbReference type="SUPFAM" id="SSF51735">
    <property type="entry name" value="NAD(P)-binding Rossmann-fold domains"/>
    <property type="match status" value="1"/>
</dbReference>
<dbReference type="PANTHER" id="PTHR43162">
    <property type="match status" value="1"/>
</dbReference>
<dbReference type="Pfam" id="PF13460">
    <property type="entry name" value="NAD_binding_10"/>
    <property type="match status" value="1"/>
</dbReference>
<dbReference type="CDD" id="cd05269">
    <property type="entry name" value="TMR_SDR_a"/>
    <property type="match status" value="1"/>
</dbReference>
<reference evidence="4" key="1">
    <citation type="submission" date="2021-03" db="EMBL/GenBank/DDBJ databases">
        <title>Whole genome sequence of Streptomyces bomunensis MMS17-BM035.</title>
        <authorList>
            <person name="Lee J.H."/>
        </authorList>
    </citation>
    <scope>NUCLEOTIDE SEQUENCE</scope>
    <source>
        <strain evidence="4">MMS17-BM035</strain>
    </source>
</reference>
<evidence type="ECO:0000256" key="1">
    <source>
        <dbReference type="SAM" id="MobiDB-lite"/>
    </source>
</evidence>
<dbReference type="Proteomes" id="UP000670475">
    <property type="component" value="Unassembled WGS sequence"/>
</dbReference>
<evidence type="ECO:0000313" key="4">
    <source>
        <dbReference type="EMBL" id="MBP0456339.1"/>
    </source>
</evidence>
<keyword evidence="5" id="KW-1185">Reference proteome</keyword>
<dbReference type="RefSeq" id="WP_209338126.1">
    <property type="nucleotide sequence ID" value="NZ_JAGIQL010000004.1"/>
</dbReference>
<dbReference type="Gene3D" id="3.40.50.720">
    <property type="entry name" value="NAD(P)-binding Rossmann-like Domain"/>
    <property type="match status" value="1"/>
</dbReference>
<protein>
    <submittedName>
        <fullName evidence="4">NmrA family NAD(P)-binding protein</fullName>
    </submittedName>
</protein>
<dbReference type="InterPro" id="IPR016040">
    <property type="entry name" value="NAD(P)-bd_dom"/>
</dbReference>
<dbReference type="PANTHER" id="PTHR43162:SF1">
    <property type="entry name" value="PRESTALK A DIFFERENTIATION PROTEIN A"/>
    <property type="match status" value="1"/>
</dbReference>
<accession>A0A940RW80</accession>
<dbReference type="InterPro" id="IPR051604">
    <property type="entry name" value="Ergot_Alk_Oxidoreductase"/>
</dbReference>
<evidence type="ECO:0000259" key="2">
    <source>
        <dbReference type="Pfam" id="PF05368"/>
    </source>
</evidence>
<dbReference type="Pfam" id="PF05368">
    <property type="entry name" value="NmrA"/>
    <property type="match status" value="1"/>
</dbReference>
<evidence type="ECO:0000259" key="3">
    <source>
        <dbReference type="Pfam" id="PF13460"/>
    </source>
</evidence>
<feature type="domain" description="NmrA-like" evidence="2">
    <location>
        <begin position="134"/>
        <end position="260"/>
    </location>
</feature>
<sequence>MTATPTAATLVIGATGTTGSRVAARLTAAGHRVKAASRGAGPGTGVEAEAEAVRFDWYDPATHAAALDGVDRVHLTPPVGDFDPAQVMLPFLRRARDTGVRRAVLLSSSAVASGGPAVGAVHEALPGLFDEWAVLRPSWFMQNFTGSHVHARGIREHGTITTATGAGRVAFVDADDIAAVAVQALTADRALNTDLVLTGPRALSHDDIAAIMTEATGRRVVHRHVTHEQLRERLAAEVPRDFAAMLADMERSIAEGAEDRTSDAVERVTGRPPHSFRTVVEREWDRQQGRTGTPSS</sequence>
<dbReference type="Gene3D" id="3.90.25.10">
    <property type="entry name" value="UDP-galactose 4-epimerase, domain 1"/>
    <property type="match status" value="1"/>
</dbReference>
<evidence type="ECO:0000313" key="5">
    <source>
        <dbReference type="Proteomes" id="UP000670475"/>
    </source>
</evidence>
<dbReference type="InterPro" id="IPR008030">
    <property type="entry name" value="NmrA-like"/>
</dbReference>